<dbReference type="EMBL" id="MN738839">
    <property type="protein sequence ID" value="QHT39152.1"/>
    <property type="molecule type" value="Genomic_DNA"/>
</dbReference>
<protein>
    <recommendedName>
        <fullName evidence="2">YqaJ viral recombinase domain-containing protein</fullName>
    </recommendedName>
</protein>
<reference evidence="3" key="1">
    <citation type="journal article" date="2020" name="Nature">
        <title>Giant virus diversity and host interactions through global metagenomics.</title>
        <authorList>
            <person name="Schulz F."/>
            <person name="Roux S."/>
            <person name="Paez-Espino D."/>
            <person name="Jungbluth S."/>
            <person name="Walsh D.A."/>
            <person name="Denef V.J."/>
            <person name="McMahon K.D."/>
            <person name="Konstantinidis K.T."/>
            <person name="Eloe-Fadrosh E.A."/>
            <person name="Kyrpides N.C."/>
            <person name="Woyke T."/>
        </authorList>
    </citation>
    <scope>NUCLEOTIDE SEQUENCE</scope>
    <source>
        <strain evidence="3">GVMAG-S-ERX556126-94</strain>
    </source>
</reference>
<dbReference type="PANTHER" id="PTHR46609">
    <property type="entry name" value="EXONUCLEASE, PHAGE-TYPE/RECB, C-TERMINAL DOMAIN-CONTAINING PROTEIN"/>
    <property type="match status" value="1"/>
</dbReference>
<dbReference type="InterPro" id="IPR011604">
    <property type="entry name" value="PDDEXK-like_dom_sf"/>
</dbReference>
<dbReference type="Gene3D" id="3.90.320.10">
    <property type="match status" value="1"/>
</dbReference>
<dbReference type="NCBIfam" id="TIGR03033">
    <property type="entry name" value="phage_rel_nuc"/>
    <property type="match status" value="1"/>
</dbReference>
<dbReference type="SUPFAM" id="SSF52980">
    <property type="entry name" value="Restriction endonuclease-like"/>
    <property type="match status" value="1"/>
</dbReference>
<evidence type="ECO:0000313" key="3">
    <source>
        <dbReference type="EMBL" id="QHT39152.1"/>
    </source>
</evidence>
<evidence type="ECO:0000256" key="1">
    <source>
        <dbReference type="SAM" id="Coils"/>
    </source>
</evidence>
<proteinExistence type="predicted"/>
<dbReference type="CDD" id="cd22343">
    <property type="entry name" value="PDDEXK_lambda_exonuclease-like"/>
    <property type="match status" value="1"/>
</dbReference>
<dbReference type="InterPro" id="IPR051703">
    <property type="entry name" value="NF-kappa-B_Signaling_Reg"/>
</dbReference>
<organism evidence="3">
    <name type="scientific">viral metagenome</name>
    <dbReference type="NCBI Taxonomy" id="1070528"/>
    <lineage>
        <taxon>unclassified sequences</taxon>
        <taxon>metagenomes</taxon>
        <taxon>organismal metagenomes</taxon>
    </lineage>
</organism>
<evidence type="ECO:0000259" key="2">
    <source>
        <dbReference type="Pfam" id="PF09588"/>
    </source>
</evidence>
<dbReference type="PANTHER" id="PTHR46609:SF6">
    <property type="entry name" value="EXONUCLEASE, PHAGE-TYPE_RECB, C-TERMINAL DOMAIN-CONTAINING PROTEIN-RELATED"/>
    <property type="match status" value="1"/>
</dbReference>
<dbReference type="AlphaFoldDB" id="A0A6C0FD68"/>
<keyword evidence="1" id="KW-0175">Coiled coil</keyword>
<feature type="domain" description="YqaJ viral recombinase" evidence="2">
    <location>
        <begin position="107"/>
        <end position="240"/>
    </location>
</feature>
<sequence length="432" mass="51183">MSIILTEDLNKSLSKYDDKIYDCVKNHNSYDDLLRSECIKNTLEFYEVSNKDDSLSLSKLNYLFDYVNNYFDEKKIEFQMRIDNRIGIIQKMEKLKQLDLPEQRTEEWYKIRERVLTASSLADAIGEGHFCTKEQLLIQKCGGPRGEVPFEIVEWGVKYEPVATTFYEKINNLTVLEFGLVPHPEFTIFGASPDGICDVDSPEDYIGRMLEIKCPPKRQFTDEVPRHYWMQMQGQLECCDLEECDFLQVKFSEYLNVNEYIEDTFLEGGVVKEGYSSLNLPKGLILAFIKYNSGGNPTIKYEYSEFYSSYDSINKWSENMLNTYKDGGFEYDEFKFHWWRIERYECTLVGRDRKWWLSVQPKIIDFWEDVLHYRNVGIQQLLDAKEEKKTKRIKLREEKKNKKEEKKKNTFEIDKAVVEKLQTNYLIDSDSE</sequence>
<dbReference type="Pfam" id="PF09588">
    <property type="entry name" value="YqaJ"/>
    <property type="match status" value="1"/>
</dbReference>
<dbReference type="InterPro" id="IPR011335">
    <property type="entry name" value="Restrct_endonuc-II-like"/>
</dbReference>
<name>A0A6C0FD68_9ZZZZ</name>
<accession>A0A6C0FD68</accession>
<dbReference type="InterPro" id="IPR019080">
    <property type="entry name" value="YqaJ_viral_recombinase"/>
</dbReference>
<feature type="coiled-coil region" evidence="1">
    <location>
        <begin position="378"/>
        <end position="408"/>
    </location>
</feature>
<dbReference type="InterPro" id="IPR017482">
    <property type="entry name" value="Lambda-type_endonuclease"/>
</dbReference>